<keyword evidence="2" id="KW-1185">Reference proteome</keyword>
<dbReference type="EMBL" id="CAMPGE010028284">
    <property type="protein sequence ID" value="CAI2385824.1"/>
    <property type="molecule type" value="Genomic_DNA"/>
</dbReference>
<organism evidence="1 2">
    <name type="scientific">Euplotes crassus</name>
    <dbReference type="NCBI Taxonomy" id="5936"/>
    <lineage>
        <taxon>Eukaryota</taxon>
        <taxon>Sar</taxon>
        <taxon>Alveolata</taxon>
        <taxon>Ciliophora</taxon>
        <taxon>Intramacronucleata</taxon>
        <taxon>Spirotrichea</taxon>
        <taxon>Hypotrichia</taxon>
        <taxon>Euplotida</taxon>
        <taxon>Euplotidae</taxon>
        <taxon>Moneuplotes</taxon>
    </lineage>
</organism>
<dbReference type="AlphaFoldDB" id="A0AAD1Y6Z6"/>
<accession>A0AAD1Y6Z6</accession>
<name>A0AAD1Y6Z6_EUPCR</name>
<comment type="caution">
    <text evidence="1">The sequence shown here is derived from an EMBL/GenBank/DDBJ whole genome shotgun (WGS) entry which is preliminary data.</text>
</comment>
<evidence type="ECO:0000313" key="2">
    <source>
        <dbReference type="Proteomes" id="UP001295684"/>
    </source>
</evidence>
<evidence type="ECO:0000313" key="1">
    <source>
        <dbReference type="EMBL" id="CAI2385824.1"/>
    </source>
</evidence>
<protein>
    <submittedName>
        <fullName evidence="1">Uncharacterized protein</fullName>
    </submittedName>
</protein>
<sequence length="85" mass="10178">MPNRTLKSVLKLCCFLKKRRMRYTKAFIKNQHPQGLEERLYQVLDYSKKIKCKTILLLLSLEEARTWLYSLYISSIFLCGWPDTC</sequence>
<reference evidence="1" key="1">
    <citation type="submission" date="2023-07" db="EMBL/GenBank/DDBJ databases">
        <authorList>
            <consortium name="AG Swart"/>
            <person name="Singh M."/>
            <person name="Singh A."/>
            <person name="Seah K."/>
            <person name="Emmerich C."/>
        </authorList>
    </citation>
    <scope>NUCLEOTIDE SEQUENCE</scope>
    <source>
        <strain evidence="1">DP1</strain>
    </source>
</reference>
<dbReference type="Proteomes" id="UP001295684">
    <property type="component" value="Unassembled WGS sequence"/>
</dbReference>
<proteinExistence type="predicted"/>
<gene>
    <name evidence="1" type="ORF">ECRASSUSDP1_LOCUS27411</name>
</gene>